<reference evidence="1" key="1">
    <citation type="submission" date="2015-12" db="EMBL/GenBank/DDBJ databases">
        <title>Update maize B73 reference genome by single molecule sequencing technologies.</title>
        <authorList>
            <consortium name="Maize Genome Sequencing Project"/>
            <person name="Ware D."/>
        </authorList>
    </citation>
    <scope>NUCLEOTIDE SEQUENCE</scope>
    <source>
        <tissue evidence="1">Seedling</tissue>
    </source>
</reference>
<gene>
    <name evidence="1" type="ORF">ZEAMMB73_Zm00001d012805</name>
</gene>
<dbReference type="EMBL" id="CM000781">
    <property type="protein sequence ID" value="AQK61424.1"/>
    <property type="molecule type" value="Genomic_DNA"/>
</dbReference>
<evidence type="ECO:0000313" key="1">
    <source>
        <dbReference type="EMBL" id="AQK61424.1"/>
    </source>
</evidence>
<protein>
    <submittedName>
        <fullName evidence="1">Protein SIEL</fullName>
    </submittedName>
</protein>
<proteinExistence type="predicted"/>
<sequence>MKGVLNDDNVTYKNTYWEARKVARDKLKKKVATYKMGLVDKLKGEKNCLQIIRSVGKVFYLVHREGLGLVDGHDE</sequence>
<accession>A0A1D6GCN5</accession>
<dbReference type="AlphaFoldDB" id="A0A1D6GCN5"/>
<organism evidence="1">
    <name type="scientific">Zea mays</name>
    <name type="common">Maize</name>
    <dbReference type="NCBI Taxonomy" id="4577"/>
    <lineage>
        <taxon>Eukaryota</taxon>
        <taxon>Viridiplantae</taxon>
        <taxon>Streptophyta</taxon>
        <taxon>Embryophyta</taxon>
        <taxon>Tracheophyta</taxon>
        <taxon>Spermatophyta</taxon>
        <taxon>Magnoliopsida</taxon>
        <taxon>Liliopsida</taxon>
        <taxon>Poales</taxon>
        <taxon>Poaceae</taxon>
        <taxon>PACMAD clade</taxon>
        <taxon>Panicoideae</taxon>
        <taxon>Andropogonodae</taxon>
        <taxon>Andropogoneae</taxon>
        <taxon>Tripsacinae</taxon>
        <taxon>Zea</taxon>
    </lineage>
</organism>
<name>A0A1D6GCN5_MAIZE</name>